<reference evidence="1" key="1">
    <citation type="submission" date="2019-10" db="EMBL/GenBank/DDBJ databases">
        <authorList>
            <consortium name="DOE Joint Genome Institute"/>
            <person name="Kuo A."/>
            <person name="Miyauchi S."/>
            <person name="Kiss E."/>
            <person name="Drula E."/>
            <person name="Kohler A."/>
            <person name="Sanchez-Garcia M."/>
            <person name="Andreopoulos B."/>
            <person name="Barry K.W."/>
            <person name="Bonito G."/>
            <person name="Buee M."/>
            <person name="Carver A."/>
            <person name="Chen C."/>
            <person name="Cichocki N."/>
            <person name="Clum A."/>
            <person name="Culley D."/>
            <person name="Crous P.W."/>
            <person name="Fauchery L."/>
            <person name="Girlanda M."/>
            <person name="Hayes R."/>
            <person name="Keri Z."/>
            <person name="Labutti K."/>
            <person name="Lipzen A."/>
            <person name="Lombard V."/>
            <person name="Magnuson J."/>
            <person name="Maillard F."/>
            <person name="Morin E."/>
            <person name="Murat C."/>
            <person name="Nolan M."/>
            <person name="Ohm R."/>
            <person name="Pangilinan J."/>
            <person name="Pereira M."/>
            <person name="Perotto S."/>
            <person name="Peter M."/>
            <person name="Riley R."/>
            <person name="Sitrit Y."/>
            <person name="Stielow B."/>
            <person name="Szollosi G."/>
            <person name="Zifcakova L."/>
            <person name="Stursova M."/>
            <person name="Spatafora J.W."/>
            <person name="Tedersoo L."/>
            <person name="Vaario L.-M."/>
            <person name="Yamada A."/>
            <person name="Yan M."/>
            <person name="Wang P."/>
            <person name="Xu J."/>
            <person name="Bruns T."/>
            <person name="Baldrian P."/>
            <person name="Vilgalys R."/>
            <person name="Henrissat B."/>
            <person name="Grigoriev I.V."/>
            <person name="Hibbett D."/>
            <person name="Nagy L.G."/>
            <person name="Martin F.M."/>
        </authorList>
    </citation>
    <scope>NUCLEOTIDE SEQUENCE</scope>
    <source>
        <strain evidence="1">P2</strain>
    </source>
</reference>
<comment type="caution">
    <text evidence="1">The sequence shown here is derived from an EMBL/GenBank/DDBJ whole genome shotgun (WGS) entry which is preliminary data.</text>
</comment>
<sequence>MRADTELVSFIQAHKRVHGQPAKRRNESDPERPLHDARFHQFITTTSIGTTRGSPSRSRTNRCTCTYFGSHTLISSDWNSSFYMRAGGDRTVGNLEQRSRSWTESSGKIGGVYLRLGSPRPWSSGYSSSSTRTTNAPPPSYDPRWCLLPISLRGGVRDEEERR</sequence>
<name>A0ACB6Z2E3_THEGA</name>
<dbReference type="EMBL" id="MU118202">
    <property type="protein sequence ID" value="KAF9643623.1"/>
    <property type="molecule type" value="Genomic_DNA"/>
</dbReference>
<organism evidence="1 2">
    <name type="scientific">Thelephora ganbajun</name>
    <name type="common">Ganba fungus</name>
    <dbReference type="NCBI Taxonomy" id="370292"/>
    <lineage>
        <taxon>Eukaryota</taxon>
        <taxon>Fungi</taxon>
        <taxon>Dikarya</taxon>
        <taxon>Basidiomycota</taxon>
        <taxon>Agaricomycotina</taxon>
        <taxon>Agaricomycetes</taxon>
        <taxon>Thelephorales</taxon>
        <taxon>Thelephoraceae</taxon>
        <taxon>Thelephora</taxon>
    </lineage>
</organism>
<evidence type="ECO:0000313" key="1">
    <source>
        <dbReference type="EMBL" id="KAF9643623.1"/>
    </source>
</evidence>
<gene>
    <name evidence="1" type="ORF">BDM02DRAFT_1404286</name>
</gene>
<evidence type="ECO:0000313" key="2">
    <source>
        <dbReference type="Proteomes" id="UP000886501"/>
    </source>
</evidence>
<reference evidence="1" key="2">
    <citation type="journal article" date="2020" name="Nat. Commun.">
        <title>Large-scale genome sequencing of mycorrhizal fungi provides insights into the early evolution of symbiotic traits.</title>
        <authorList>
            <person name="Miyauchi S."/>
            <person name="Kiss E."/>
            <person name="Kuo A."/>
            <person name="Drula E."/>
            <person name="Kohler A."/>
            <person name="Sanchez-Garcia M."/>
            <person name="Morin E."/>
            <person name="Andreopoulos B."/>
            <person name="Barry K.W."/>
            <person name="Bonito G."/>
            <person name="Buee M."/>
            <person name="Carver A."/>
            <person name="Chen C."/>
            <person name="Cichocki N."/>
            <person name="Clum A."/>
            <person name="Culley D."/>
            <person name="Crous P.W."/>
            <person name="Fauchery L."/>
            <person name="Girlanda M."/>
            <person name="Hayes R.D."/>
            <person name="Keri Z."/>
            <person name="LaButti K."/>
            <person name="Lipzen A."/>
            <person name="Lombard V."/>
            <person name="Magnuson J."/>
            <person name="Maillard F."/>
            <person name="Murat C."/>
            <person name="Nolan M."/>
            <person name="Ohm R.A."/>
            <person name="Pangilinan J."/>
            <person name="Pereira M.F."/>
            <person name="Perotto S."/>
            <person name="Peter M."/>
            <person name="Pfister S."/>
            <person name="Riley R."/>
            <person name="Sitrit Y."/>
            <person name="Stielow J.B."/>
            <person name="Szollosi G."/>
            <person name="Zifcakova L."/>
            <person name="Stursova M."/>
            <person name="Spatafora J.W."/>
            <person name="Tedersoo L."/>
            <person name="Vaario L.M."/>
            <person name="Yamada A."/>
            <person name="Yan M."/>
            <person name="Wang P."/>
            <person name="Xu J."/>
            <person name="Bruns T."/>
            <person name="Baldrian P."/>
            <person name="Vilgalys R."/>
            <person name="Dunand C."/>
            <person name="Henrissat B."/>
            <person name="Grigoriev I.V."/>
            <person name="Hibbett D."/>
            <person name="Nagy L.G."/>
            <person name="Martin F.M."/>
        </authorList>
    </citation>
    <scope>NUCLEOTIDE SEQUENCE</scope>
    <source>
        <strain evidence="1">P2</strain>
    </source>
</reference>
<dbReference type="Proteomes" id="UP000886501">
    <property type="component" value="Unassembled WGS sequence"/>
</dbReference>
<accession>A0ACB6Z2E3</accession>
<protein>
    <submittedName>
        <fullName evidence="1">Uncharacterized protein</fullName>
    </submittedName>
</protein>
<keyword evidence="2" id="KW-1185">Reference proteome</keyword>
<proteinExistence type="predicted"/>